<keyword evidence="6" id="KW-1185">Reference proteome</keyword>
<evidence type="ECO:0000256" key="3">
    <source>
        <dbReference type="ARBA" id="ARBA00023163"/>
    </source>
</evidence>
<name>A0A100WFU7_MYCCR</name>
<dbReference type="PANTHER" id="PTHR46796:SF12">
    <property type="entry name" value="HTH-TYPE DNA-BINDING TRANSCRIPTIONAL ACTIVATOR EUTR"/>
    <property type="match status" value="1"/>
</dbReference>
<reference evidence="6" key="1">
    <citation type="journal article" date="2016" name="Genome Announc.">
        <title>Draft Genome Sequences of Five Rapidly Growing Mycobacterium Species, M. thermoresistibile, M. fortuitum subsp. acetamidolyticum, M. canariasense, M. brisbanense, and M. novocastrense.</title>
        <authorList>
            <person name="Katahira K."/>
            <person name="Ogura Y."/>
            <person name="Gotoh Y."/>
            <person name="Hayashi T."/>
        </authorList>
    </citation>
    <scope>NUCLEOTIDE SEQUENCE [LARGE SCALE GENOMIC DNA]</scope>
    <source>
        <strain evidence="6">JCM15298</strain>
    </source>
</reference>
<gene>
    <name evidence="5" type="ORF">RMCC_4472</name>
</gene>
<organism evidence="5 6">
    <name type="scientific">Mycolicibacterium canariasense</name>
    <name type="common">Mycobacterium canariasense</name>
    <dbReference type="NCBI Taxonomy" id="228230"/>
    <lineage>
        <taxon>Bacteria</taxon>
        <taxon>Bacillati</taxon>
        <taxon>Actinomycetota</taxon>
        <taxon>Actinomycetes</taxon>
        <taxon>Mycobacteriales</taxon>
        <taxon>Mycobacteriaceae</taxon>
        <taxon>Mycolicibacterium</taxon>
    </lineage>
</organism>
<dbReference type="SUPFAM" id="SSF46689">
    <property type="entry name" value="Homeodomain-like"/>
    <property type="match status" value="2"/>
</dbReference>
<dbReference type="PANTHER" id="PTHR46796">
    <property type="entry name" value="HTH-TYPE TRANSCRIPTIONAL ACTIVATOR RHAS-RELATED"/>
    <property type="match status" value="1"/>
</dbReference>
<protein>
    <submittedName>
        <fullName evidence="5">DNA-binding domain-containing protein, AraC-type</fullName>
    </submittedName>
</protein>
<dbReference type="InterPro" id="IPR009057">
    <property type="entry name" value="Homeodomain-like_sf"/>
</dbReference>
<dbReference type="Gene3D" id="1.10.10.60">
    <property type="entry name" value="Homeodomain-like"/>
    <property type="match status" value="1"/>
</dbReference>
<dbReference type="OrthoDB" id="5464689at2"/>
<comment type="caution">
    <text evidence="5">The sequence shown here is derived from an EMBL/GenBank/DDBJ whole genome shotgun (WGS) entry which is preliminary data.</text>
</comment>
<dbReference type="EMBL" id="BCSY01000074">
    <property type="protein sequence ID" value="GAS97506.1"/>
    <property type="molecule type" value="Genomic_DNA"/>
</dbReference>
<evidence type="ECO:0000259" key="4">
    <source>
        <dbReference type="PROSITE" id="PS01124"/>
    </source>
</evidence>
<dbReference type="PROSITE" id="PS00041">
    <property type="entry name" value="HTH_ARAC_FAMILY_1"/>
    <property type="match status" value="1"/>
</dbReference>
<evidence type="ECO:0000313" key="6">
    <source>
        <dbReference type="Proteomes" id="UP000069443"/>
    </source>
</evidence>
<dbReference type="Pfam" id="PF12833">
    <property type="entry name" value="HTH_18"/>
    <property type="match status" value="1"/>
</dbReference>
<dbReference type="PROSITE" id="PS01124">
    <property type="entry name" value="HTH_ARAC_FAMILY_2"/>
    <property type="match status" value="1"/>
</dbReference>
<evidence type="ECO:0000313" key="5">
    <source>
        <dbReference type="EMBL" id="GAS97506.1"/>
    </source>
</evidence>
<keyword evidence="1" id="KW-0805">Transcription regulation</keyword>
<evidence type="ECO:0000256" key="1">
    <source>
        <dbReference type="ARBA" id="ARBA00023015"/>
    </source>
</evidence>
<keyword evidence="3" id="KW-0804">Transcription</keyword>
<dbReference type="InterPro" id="IPR018062">
    <property type="entry name" value="HTH_AraC-typ_CS"/>
</dbReference>
<dbReference type="GO" id="GO:0043565">
    <property type="term" value="F:sequence-specific DNA binding"/>
    <property type="evidence" value="ECO:0007669"/>
    <property type="project" value="InterPro"/>
</dbReference>
<evidence type="ECO:0000256" key="2">
    <source>
        <dbReference type="ARBA" id="ARBA00023125"/>
    </source>
</evidence>
<proteinExistence type="predicted"/>
<dbReference type="STRING" id="228230.RMCC_4472"/>
<sequence>MPTLIAAEQVQIHDIHDGSLRVEGPPPGHGLRHQRSTAPGFAVDEITVQRRARIVAAPRAGVMIGNLLDGAGRLSGGAAVQLGRPMLGHAGRGWSLQVDTGTVQVITVEEWLLQRTADEHLSRRGEILRALEAAPATPALTEAWTRTVNYVVEMLVGGGPHPVVDASGRALAAAALSCFAPADSADVPALHDPGLPMPLRRALYFIAENARDEIGVQEIAGAVHLSPRAVQYLFRKHLGETPTEHLRRFRLQRAHLDLTAAHRGSTTVSEVARRWGFSHTGRFAVLYRETYGVSPHVTLRG</sequence>
<dbReference type="InterPro" id="IPR018060">
    <property type="entry name" value="HTH_AraC"/>
</dbReference>
<dbReference type="GO" id="GO:0003700">
    <property type="term" value="F:DNA-binding transcription factor activity"/>
    <property type="evidence" value="ECO:0007669"/>
    <property type="project" value="InterPro"/>
</dbReference>
<dbReference type="RefSeq" id="WP_062658389.1">
    <property type="nucleotide sequence ID" value="NZ_BCSY01000074.1"/>
</dbReference>
<dbReference type="SMART" id="SM00342">
    <property type="entry name" value="HTH_ARAC"/>
    <property type="match status" value="1"/>
</dbReference>
<keyword evidence="2 5" id="KW-0238">DNA-binding</keyword>
<dbReference type="InterPro" id="IPR050204">
    <property type="entry name" value="AraC_XylS_family_regulators"/>
</dbReference>
<dbReference type="AlphaFoldDB" id="A0A100WFU7"/>
<feature type="domain" description="HTH araC/xylS-type" evidence="4">
    <location>
        <begin position="200"/>
        <end position="301"/>
    </location>
</feature>
<dbReference type="Proteomes" id="UP000069443">
    <property type="component" value="Unassembled WGS sequence"/>
</dbReference>
<reference evidence="6" key="2">
    <citation type="submission" date="2016-02" db="EMBL/GenBank/DDBJ databases">
        <title>Draft genome sequence of five rapidly growing Mycobacterium species.</title>
        <authorList>
            <person name="Katahira K."/>
            <person name="Gotou Y."/>
            <person name="Iida K."/>
            <person name="Ogura Y."/>
            <person name="Hayashi T."/>
        </authorList>
    </citation>
    <scope>NUCLEOTIDE SEQUENCE [LARGE SCALE GENOMIC DNA]</scope>
    <source>
        <strain evidence="6">JCM15298</strain>
    </source>
</reference>
<accession>A0A100WFU7</accession>